<keyword evidence="3" id="KW-1185">Reference proteome</keyword>
<organism evidence="2 3">
    <name type="scientific">Brevundimonas intermedia</name>
    <dbReference type="NCBI Taxonomy" id="74315"/>
    <lineage>
        <taxon>Bacteria</taxon>
        <taxon>Pseudomonadati</taxon>
        <taxon>Pseudomonadota</taxon>
        <taxon>Alphaproteobacteria</taxon>
        <taxon>Caulobacterales</taxon>
        <taxon>Caulobacteraceae</taxon>
        <taxon>Brevundimonas</taxon>
    </lineage>
</organism>
<feature type="transmembrane region" description="Helical" evidence="1">
    <location>
        <begin position="341"/>
        <end position="361"/>
    </location>
</feature>
<feature type="transmembrane region" description="Helical" evidence="1">
    <location>
        <begin position="315"/>
        <end position="335"/>
    </location>
</feature>
<dbReference type="EMBL" id="BSFD01000002">
    <property type="protein sequence ID" value="GLK48122.1"/>
    <property type="molecule type" value="Genomic_DNA"/>
</dbReference>
<comment type="caution">
    <text evidence="2">The sequence shown here is derived from an EMBL/GenBank/DDBJ whole genome shotgun (WGS) entry which is preliminary data.</text>
</comment>
<gene>
    <name evidence="2" type="ORF">GCM10017620_10950</name>
</gene>
<reference evidence="2" key="1">
    <citation type="journal article" date="2014" name="Int. J. Syst. Evol. Microbiol.">
        <title>Complete genome of a new Firmicutes species belonging to the dominant human colonic microbiota ('Ruminococcus bicirculans') reveals two chromosomes and a selective capacity to utilize plant glucans.</title>
        <authorList>
            <consortium name="NISC Comparative Sequencing Program"/>
            <person name="Wegmann U."/>
            <person name="Louis P."/>
            <person name="Goesmann A."/>
            <person name="Henrissat B."/>
            <person name="Duncan S.H."/>
            <person name="Flint H.J."/>
        </authorList>
    </citation>
    <scope>NUCLEOTIDE SEQUENCE</scope>
    <source>
        <strain evidence="2">VKM B-1499</strain>
    </source>
</reference>
<evidence type="ECO:0000256" key="1">
    <source>
        <dbReference type="SAM" id="Phobius"/>
    </source>
</evidence>
<keyword evidence="1" id="KW-0812">Transmembrane</keyword>
<accession>A0ABQ5T6A9</accession>
<dbReference type="Proteomes" id="UP001143509">
    <property type="component" value="Unassembled WGS sequence"/>
</dbReference>
<evidence type="ECO:0000313" key="3">
    <source>
        <dbReference type="Proteomes" id="UP001143509"/>
    </source>
</evidence>
<protein>
    <submittedName>
        <fullName evidence="2">Uncharacterized protein</fullName>
    </submittedName>
</protein>
<evidence type="ECO:0000313" key="2">
    <source>
        <dbReference type="EMBL" id="GLK48122.1"/>
    </source>
</evidence>
<keyword evidence="1" id="KW-0472">Membrane</keyword>
<proteinExistence type="predicted"/>
<reference evidence="2" key="2">
    <citation type="submission" date="2023-01" db="EMBL/GenBank/DDBJ databases">
        <authorList>
            <person name="Sun Q."/>
            <person name="Evtushenko L."/>
        </authorList>
    </citation>
    <scope>NUCLEOTIDE SEQUENCE</scope>
    <source>
        <strain evidence="2">VKM B-1499</strain>
    </source>
</reference>
<dbReference type="RefSeq" id="WP_271164369.1">
    <property type="nucleotide sequence ID" value="NZ_BSFD01000002.1"/>
</dbReference>
<keyword evidence="1" id="KW-1133">Transmembrane helix</keyword>
<sequence length="427" mass="47652">MIEFAKLLDDLSADQRIFLTESSAEVVVAQLDADLAQTALDHARRLGWNVRVENAAAEEVADDLNPAFQPFRFTVTKPLAQGRVRLLTLAGFAQWLSETPSGLVQVARLETPFETGLFRVGNWTDEQAFEPTQRAKSPRTLVRETQQRRDVPDDIRAWLVPDETQPDWDDPVFCVWATRATRACLMAIATEVNAGSDFSFRGNAQLTIGEPEAGYKPPMRQFWQLQRTVSWIYENPSETETRFRLINYELGRLGRSSNVAITDVLEYMGVALESAKLAFQYSLAKVSSDTAKSLSDLRKSLSEETSRLSEMVRQVISAVSGVVFVGIGLIAARFSTSTPKLALIIMGFVLCCYVFFVIRSGKNHIAQQRNMRTVWRKRLYGYISDNDYKAMILDPAGKSEDQFHSAALWGGFVTGGIALAILAAVCL</sequence>
<name>A0ABQ5T6A9_9CAUL</name>
<feature type="transmembrane region" description="Helical" evidence="1">
    <location>
        <begin position="406"/>
        <end position="425"/>
    </location>
</feature>